<comment type="caution">
    <text evidence="3">The sequence shown here is derived from an EMBL/GenBank/DDBJ whole genome shotgun (WGS) entry which is preliminary data.</text>
</comment>
<evidence type="ECO:0000313" key="3">
    <source>
        <dbReference type="EMBL" id="TNC52936.1"/>
    </source>
</evidence>
<dbReference type="OrthoDB" id="5763339at2"/>
<comment type="similarity">
    <text evidence="1">Belongs to the virb1 family.</text>
</comment>
<evidence type="ECO:0000259" key="2">
    <source>
        <dbReference type="Pfam" id="PF01464"/>
    </source>
</evidence>
<keyword evidence="4" id="KW-1185">Reference proteome</keyword>
<sequence>MQDKRNTSRVRPATLGVAVPFLTLLILGACAPQPTVAPVVPEALPAMAWDHQGSHTDAWTEATMDALQTEGAALLSEVPGDIGTWCPGYVEAAPRQRAAFWAGLLSALARFESTWNPQAVGGGGKWFGLVQIAPATARGYGCDADSGSELTNGAENLECAVRIAAKTVTRDGVVAAGGGGFAADWGPFASAEKRREMAQWVSSQSYCRNQVSP</sequence>
<evidence type="ECO:0000313" key="4">
    <source>
        <dbReference type="Proteomes" id="UP000305887"/>
    </source>
</evidence>
<dbReference type="InterPro" id="IPR023346">
    <property type="entry name" value="Lysozyme-like_dom_sf"/>
</dbReference>
<evidence type="ECO:0000256" key="1">
    <source>
        <dbReference type="ARBA" id="ARBA00009387"/>
    </source>
</evidence>
<protein>
    <submittedName>
        <fullName evidence="3">Lytic transglycosylase domain-containing protein</fullName>
    </submittedName>
</protein>
<gene>
    <name evidence="3" type="ORF">FHG66_01185</name>
</gene>
<dbReference type="AlphaFoldDB" id="A0A5C4N3Q5"/>
<dbReference type="Gene3D" id="1.10.530.10">
    <property type="match status" value="1"/>
</dbReference>
<organism evidence="3 4">
    <name type="scientific">Rubellimicrobium rubrum</name>
    <dbReference type="NCBI Taxonomy" id="2585369"/>
    <lineage>
        <taxon>Bacteria</taxon>
        <taxon>Pseudomonadati</taxon>
        <taxon>Pseudomonadota</taxon>
        <taxon>Alphaproteobacteria</taxon>
        <taxon>Rhodobacterales</taxon>
        <taxon>Roseobacteraceae</taxon>
        <taxon>Rubellimicrobium</taxon>
    </lineage>
</organism>
<accession>A0A5C4N3Q5</accession>
<dbReference type="CDD" id="cd00442">
    <property type="entry name" value="Lyz-like"/>
    <property type="match status" value="1"/>
</dbReference>
<dbReference type="Proteomes" id="UP000305887">
    <property type="component" value="Unassembled WGS sequence"/>
</dbReference>
<dbReference type="EMBL" id="VDFU01000001">
    <property type="protein sequence ID" value="TNC52936.1"/>
    <property type="molecule type" value="Genomic_DNA"/>
</dbReference>
<dbReference type="InterPro" id="IPR008258">
    <property type="entry name" value="Transglycosylase_SLT_dom_1"/>
</dbReference>
<reference evidence="3 4" key="1">
    <citation type="submission" date="2019-06" db="EMBL/GenBank/DDBJ databases">
        <title>YIM 131921 draft genome.</title>
        <authorList>
            <person name="Jiang L."/>
        </authorList>
    </citation>
    <scope>NUCLEOTIDE SEQUENCE [LARGE SCALE GENOMIC DNA]</scope>
    <source>
        <strain evidence="3 4">YIM 131921</strain>
    </source>
</reference>
<proteinExistence type="inferred from homology"/>
<dbReference type="PROSITE" id="PS51257">
    <property type="entry name" value="PROKAR_LIPOPROTEIN"/>
    <property type="match status" value="1"/>
</dbReference>
<dbReference type="Pfam" id="PF01464">
    <property type="entry name" value="SLT"/>
    <property type="match status" value="1"/>
</dbReference>
<dbReference type="SUPFAM" id="SSF53955">
    <property type="entry name" value="Lysozyme-like"/>
    <property type="match status" value="1"/>
</dbReference>
<name>A0A5C4N3Q5_9RHOB</name>
<feature type="domain" description="Transglycosylase SLT" evidence="2">
    <location>
        <begin position="96"/>
        <end position="168"/>
    </location>
</feature>